<dbReference type="EMBL" id="JACOQK010000001">
    <property type="protein sequence ID" value="MBC5787512.1"/>
    <property type="molecule type" value="Genomic_DNA"/>
</dbReference>
<sequence length="155" mass="18009">MKNRVLALKRMILVITLLCTIVFFTSCTARKMKDYYSQKDNYITATGTISHIAYSDGKDILYYGFSNVIYPSNMNYHFEYYNFKVVGENFQILHEQNIDEKVNMGDEVTFIAAPEYFYDGYAIPIVSISVNGECLLEFEEGYANLLEWLKTTPIY</sequence>
<evidence type="ECO:0000313" key="2">
    <source>
        <dbReference type="Proteomes" id="UP000649151"/>
    </source>
</evidence>
<organism evidence="1 2">
    <name type="scientific">Clostridium facile</name>
    <dbReference type="NCBI Taxonomy" id="2763035"/>
    <lineage>
        <taxon>Bacteria</taxon>
        <taxon>Bacillati</taxon>
        <taxon>Bacillota</taxon>
        <taxon>Clostridia</taxon>
        <taxon>Eubacteriales</taxon>
        <taxon>Clostridiaceae</taxon>
        <taxon>Clostridium</taxon>
    </lineage>
</organism>
<accession>A0ABR7IRR6</accession>
<proteinExistence type="predicted"/>
<dbReference type="PROSITE" id="PS51257">
    <property type="entry name" value="PROKAR_LIPOPROTEIN"/>
    <property type="match status" value="1"/>
</dbReference>
<dbReference type="Proteomes" id="UP000649151">
    <property type="component" value="Unassembled WGS sequence"/>
</dbReference>
<gene>
    <name evidence="1" type="ORF">H8Z77_05675</name>
</gene>
<dbReference type="RefSeq" id="WP_186996438.1">
    <property type="nucleotide sequence ID" value="NZ_JACOQK010000001.1"/>
</dbReference>
<name>A0ABR7IRR6_9CLOT</name>
<evidence type="ECO:0008006" key="3">
    <source>
        <dbReference type="Google" id="ProtNLM"/>
    </source>
</evidence>
<reference evidence="1 2" key="1">
    <citation type="submission" date="2020-08" db="EMBL/GenBank/DDBJ databases">
        <title>Genome public.</title>
        <authorList>
            <person name="Liu C."/>
            <person name="Sun Q."/>
        </authorList>
    </citation>
    <scope>NUCLEOTIDE SEQUENCE [LARGE SCALE GENOMIC DNA]</scope>
    <source>
        <strain evidence="1 2">NSJ-27</strain>
    </source>
</reference>
<protein>
    <recommendedName>
        <fullName evidence="3">DUF4825 domain-containing protein</fullName>
    </recommendedName>
</protein>
<evidence type="ECO:0000313" key="1">
    <source>
        <dbReference type="EMBL" id="MBC5787512.1"/>
    </source>
</evidence>
<keyword evidence="2" id="KW-1185">Reference proteome</keyword>
<comment type="caution">
    <text evidence="1">The sequence shown here is derived from an EMBL/GenBank/DDBJ whole genome shotgun (WGS) entry which is preliminary data.</text>
</comment>